<dbReference type="InterPro" id="IPR036779">
    <property type="entry name" value="LysM_dom_sf"/>
</dbReference>
<dbReference type="Pfam" id="PF07501">
    <property type="entry name" value="G5"/>
    <property type="match status" value="1"/>
</dbReference>
<evidence type="ECO:0000259" key="3">
    <source>
        <dbReference type="PROSITE" id="PS51782"/>
    </source>
</evidence>
<dbReference type="SUPFAM" id="SSF51261">
    <property type="entry name" value="Duplicated hybrid motif"/>
    <property type="match status" value="1"/>
</dbReference>
<evidence type="ECO:0000313" key="5">
    <source>
        <dbReference type="Proteomes" id="UP001364890"/>
    </source>
</evidence>
<keyword evidence="1" id="KW-0732">Signal</keyword>
<comment type="caution">
    <text evidence="4">The sequence shown here is derived from an EMBL/GenBank/DDBJ whole genome shotgun (WGS) entry which is preliminary data.</text>
</comment>
<dbReference type="EC" id="3.4.24.-" evidence="4"/>
<dbReference type="InterPro" id="IPR018392">
    <property type="entry name" value="LysM"/>
</dbReference>
<dbReference type="InterPro" id="IPR011098">
    <property type="entry name" value="G5_dom"/>
</dbReference>
<dbReference type="InterPro" id="IPR050570">
    <property type="entry name" value="Cell_wall_metabolism_enzyme"/>
</dbReference>
<organism evidence="4 5">
    <name type="scientific">Psychrobacillus mangrovi</name>
    <dbReference type="NCBI Taxonomy" id="3117745"/>
    <lineage>
        <taxon>Bacteria</taxon>
        <taxon>Bacillati</taxon>
        <taxon>Bacillota</taxon>
        <taxon>Bacilli</taxon>
        <taxon>Bacillales</taxon>
        <taxon>Bacillaceae</taxon>
        <taxon>Psychrobacillus</taxon>
    </lineage>
</organism>
<reference evidence="4 5" key="1">
    <citation type="submission" date="2024-01" db="EMBL/GenBank/DDBJ databases">
        <title>Seven novel Bacillus-like species.</title>
        <authorList>
            <person name="Liu G."/>
        </authorList>
    </citation>
    <scope>NUCLEOTIDE SEQUENCE [LARGE SCALE GENOMIC DNA]</scope>
    <source>
        <strain evidence="4 5">FJAT-51614</strain>
    </source>
</reference>
<protein>
    <submittedName>
        <fullName evidence="4">M23 family metallopeptidase</fullName>
        <ecNumber evidence="4">3.4.24.-</ecNumber>
    </submittedName>
</protein>
<evidence type="ECO:0000256" key="1">
    <source>
        <dbReference type="ARBA" id="ARBA00022729"/>
    </source>
</evidence>
<dbReference type="Gene3D" id="2.70.70.10">
    <property type="entry name" value="Glucose Permease (Domain IIA)"/>
    <property type="match status" value="1"/>
</dbReference>
<dbReference type="Pfam" id="PF01551">
    <property type="entry name" value="Peptidase_M23"/>
    <property type="match status" value="1"/>
</dbReference>
<gene>
    <name evidence="4" type="ORF">WAX74_15410</name>
</gene>
<dbReference type="RefSeq" id="WP_336498580.1">
    <property type="nucleotide sequence ID" value="NZ_JBAWSY010000014.1"/>
</dbReference>
<dbReference type="PANTHER" id="PTHR21666">
    <property type="entry name" value="PEPTIDASE-RELATED"/>
    <property type="match status" value="1"/>
</dbReference>
<dbReference type="SMART" id="SM01208">
    <property type="entry name" value="G5"/>
    <property type="match status" value="1"/>
</dbReference>
<name>A0ABU8F9U0_9BACI</name>
<dbReference type="SUPFAM" id="SSF54106">
    <property type="entry name" value="LysM domain"/>
    <property type="match status" value="1"/>
</dbReference>
<proteinExistence type="predicted"/>
<dbReference type="Gene3D" id="2.20.230.10">
    <property type="entry name" value="Resuscitation-promoting factor rpfb"/>
    <property type="match status" value="1"/>
</dbReference>
<dbReference type="GO" id="GO:0016787">
    <property type="term" value="F:hydrolase activity"/>
    <property type="evidence" value="ECO:0007669"/>
    <property type="project" value="UniProtKB-KW"/>
</dbReference>
<dbReference type="CDD" id="cd12797">
    <property type="entry name" value="M23_peptidase"/>
    <property type="match status" value="1"/>
</dbReference>
<dbReference type="EMBL" id="JBAWSY010000014">
    <property type="protein sequence ID" value="MEI4771010.1"/>
    <property type="molecule type" value="Genomic_DNA"/>
</dbReference>
<dbReference type="InterPro" id="IPR016047">
    <property type="entry name" value="M23ase_b-sheet_dom"/>
</dbReference>
<dbReference type="PANTHER" id="PTHR21666:SF270">
    <property type="entry name" value="MUREIN HYDROLASE ACTIVATOR ENVC"/>
    <property type="match status" value="1"/>
</dbReference>
<dbReference type="PROSITE" id="PS51109">
    <property type="entry name" value="G5"/>
    <property type="match status" value="1"/>
</dbReference>
<dbReference type="PROSITE" id="PS51782">
    <property type="entry name" value="LYSM"/>
    <property type="match status" value="1"/>
</dbReference>
<evidence type="ECO:0000313" key="4">
    <source>
        <dbReference type="EMBL" id="MEI4771010.1"/>
    </source>
</evidence>
<keyword evidence="5" id="KW-1185">Reference proteome</keyword>
<sequence>MFLKRKNEEQKSNYLEVLSNRRSNIMKKAAVSMLLISSVSINMAFANESENNTLKEIYHIYSNGKYVGALSDKKAMQTMLNAKVKDSSSQYENLPLKADSNLSVIPEQVFTSSTNDDATLQKLEELIEIEATAFALSINDEMAVYVKDLEAYQEAIRKLKLHFVTEDELNELEARKSTIETLPELKENETRIKEIILKEEVSGVTVDVNPEKIVSPDDAVKLLLEGTLEQETYKVAEGDVLGTIASDHNLTTDELMKINPGMTDSTLLQIGQEINVTVLKPLINVDVLYEKKAIEVINHNKKIEVSEEMYKGDTKVKQEGTDGKREATYLVRKENGVEAGQSVIEETVLVKPKDQITLKGTKVMPSRGSGEFAWPAEGGYISSKMGHRWGRQHEGIDIARPSGFDIKATDNGVVVAAGSDGTYGNRVIVDHKNGYKTTYAHLSSISVSVGDVVPQGSKLGIMGSTGRSTGTHLHFEVEKNGVTINPLTVLK</sequence>
<feature type="domain" description="G5" evidence="2">
    <location>
        <begin position="283"/>
        <end position="363"/>
    </location>
</feature>
<dbReference type="Proteomes" id="UP001364890">
    <property type="component" value="Unassembled WGS sequence"/>
</dbReference>
<dbReference type="SMART" id="SM00257">
    <property type="entry name" value="LysM"/>
    <property type="match status" value="1"/>
</dbReference>
<dbReference type="InterPro" id="IPR011055">
    <property type="entry name" value="Dup_hybrid_motif"/>
</dbReference>
<evidence type="ECO:0000259" key="2">
    <source>
        <dbReference type="PROSITE" id="PS51109"/>
    </source>
</evidence>
<accession>A0ABU8F9U0</accession>
<feature type="domain" description="LysM" evidence="3">
    <location>
        <begin position="231"/>
        <end position="276"/>
    </location>
</feature>
<dbReference type="Pfam" id="PF01476">
    <property type="entry name" value="LysM"/>
    <property type="match status" value="1"/>
</dbReference>
<dbReference type="Gene3D" id="3.10.350.10">
    <property type="entry name" value="LysM domain"/>
    <property type="match status" value="1"/>
</dbReference>
<keyword evidence="4" id="KW-0378">Hydrolase</keyword>
<dbReference type="CDD" id="cd00118">
    <property type="entry name" value="LysM"/>
    <property type="match status" value="1"/>
</dbReference>